<accession>A0A0P1P8K9</accession>
<gene>
    <name evidence="8" type="ORF">JGI4_00488</name>
    <name evidence="7" type="ORF">JGI8_00584</name>
</gene>
<dbReference type="Proteomes" id="UP000182011">
    <property type="component" value="Unassembled WGS sequence"/>
</dbReference>
<evidence type="ECO:0000313" key="7">
    <source>
        <dbReference type="EMBL" id="CUS82236.1"/>
    </source>
</evidence>
<evidence type="ECO:0000256" key="6">
    <source>
        <dbReference type="ARBA" id="ARBA00023136"/>
    </source>
</evidence>
<dbReference type="EMBL" id="CZVI01000005">
    <property type="protein sequence ID" value="CUS82236.1"/>
    <property type="molecule type" value="Genomic_DNA"/>
</dbReference>
<evidence type="ECO:0000313" key="9">
    <source>
        <dbReference type="Proteomes" id="UP000182011"/>
    </source>
</evidence>
<reference evidence="8 9" key="1">
    <citation type="submission" date="2015-11" db="EMBL/GenBank/DDBJ databases">
        <authorList>
            <person name="Zhang Y."/>
            <person name="Guo Z."/>
        </authorList>
    </citation>
    <scope>NUCLEOTIDE SEQUENCE [LARGE SCALE GENOMIC DNA]</scope>
    <source>
        <strain evidence="8">JGI-4</strain>
    </source>
</reference>
<protein>
    <submittedName>
        <fullName evidence="7 8">Oxidoreductase</fullName>
    </submittedName>
</protein>
<comment type="similarity">
    <text evidence="2">Belongs to the DoxX family.</text>
</comment>
<sequence length="137" mass="14929">MAKFSTIAVSLLRFASGVMLMYFHGLGKVKGAVGHFFGGNEWRFINTVKSIGFPVPELFALAAAASEFIGGILLAIGLFTRHSAFFIAFTMAVAIYRHLTTDLRFELAGLYFLIALVFIFKGGEGISVDSLIRKGKI</sequence>
<accession>A0A0P1LMB9</accession>
<accession>A0A0P1LD15</accession>
<name>A0A0P1LJ22_9BACT</name>
<accession>A0A0P1LNW4</accession>
<evidence type="ECO:0000256" key="4">
    <source>
        <dbReference type="ARBA" id="ARBA00022692"/>
    </source>
</evidence>
<evidence type="ECO:0000256" key="5">
    <source>
        <dbReference type="ARBA" id="ARBA00022989"/>
    </source>
</evidence>
<keyword evidence="4" id="KW-0812">Transmembrane</keyword>
<dbReference type="Pfam" id="PF07681">
    <property type="entry name" value="DoxX"/>
    <property type="match status" value="1"/>
</dbReference>
<evidence type="ECO:0000313" key="10">
    <source>
        <dbReference type="Proteomes" id="UP000182200"/>
    </source>
</evidence>
<dbReference type="PANTHER" id="PTHR33452">
    <property type="entry name" value="OXIDOREDUCTASE CATD-RELATED"/>
    <property type="match status" value="1"/>
</dbReference>
<keyword evidence="6" id="KW-0472">Membrane</keyword>
<keyword evidence="3" id="KW-1003">Cell membrane</keyword>
<evidence type="ECO:0000256" key="3">
    <source>
        <dbReference type="ARBA" id="ARBA00022475"/>
    </source>
</evidence>
<dbReference type="Proteomes" id="UP000182200">
    <property type="component" value="Unassembled WGS sequence"/>
</dbReference>
<keyword evidence="10" id="KW-1185">Reference proteome</keyword>
<dbReference type="GO" id="GO:0005886">
    <property type="term" value="C:plasma membrane"/>
    <property type="evidence" value="ECO:0007669"/>
    <property type="project" value="UniProtKB-SubCell"/>
</dbReference>
<keyword evidence="5" id="KW-1133">Transmembrane helix</keyword>
<accession>A0A0P1LKE6</accession>
<dbReference type="EMBL" id="FAOP01000003">
    <property type="protein sequence ID" value="CUU02352.1"/>
    <property type="molecule type" value="Genomic_DNA"/>
</dbReference>
<dbReference type="STRING" id="1633631.GCA_001442925_00488"/>
<reference evidence="7 10" key="2">
    <citation type="submission" date="2015-11" db="EMBL/GenBank/DDBJ databases">
        <authorList>
            <person name="Varghese N."/>
        </authorList>
    </citation>
    <scope>NUCLEOTIDE SEQUENCE [LARGE SCALE GENOMIC DNA]</scope>
    <source>
        <strain evidence="7 10">JGI-8</strain>
    </source>
</reference>
<organism evidence="8 9">
    <name type="scientific">Candidatus Kryptonium thompsonii</name>
    <dbReference type="NCBI Taxonomy" id="1633631"/>
    <lineage>
        <taxon>Bacteria</taxon>
        <taxon>Pseudomonadati</taxon>
        <taxon>Candidatus Kryptoniota</taxon>
        <taxon>Candidatus Kryptonium</taxon>
    </lineage>
</organism>
<comment type="subcellular location">
    <subcellularLocation>
        <location evidence="1">Cell membrane</location>
        <topology evidence="1">Multi-pass membrane protein</topology>
    </subcellularLocation>
</comment>
<evidence type="ECO:0000256" key="1">
    <source>
        <dbReference type="ARBA" id="ARBA00004651"/>
    </source>
</evidence>
<dbReference type="InterPro" id="IPR051907">
    <property type="entry name" value="DoxX-like_oxidoreductase"/>
</dbReference>
<evidence type="ECO:0000313" key="8">
    <source>
        <dbReference type="EMBL" id="CUU02352.1"/>
    </source>
</evidence>
<dbReference type="PANTHER" id="PTHR33452:SF1">
    <property type="entry name" value="INNER MEMBRANE PROTEIN YPHA-RELATED"/>
    <property type="match status" value="1"/>
</dbReference>
<accession>A0A0P1LPZ1</accession>
<evidence type="ECO:0000256" key="2">
    <source>
        <dbReference type="ARBA" id="ARBA00006679"/>
    </source>
</evidence>
<dbReference type="AlphaFoldDB" id="A0A0P1LJ22"/>
<dbReference type="RefSeq" id="WP_047133822.1">
    <property type="nucleotide sequence ID" value="NZ_CZVI01000005.1"/>
</dbReference>
<dbReference type="OrthoDB" id="539287at2"/>
<accession>A0A0S4MTN2</accession>
<accession>A0A0P1P0I8</accession>
<accession>A0A0P1LJ22</accession>
<proteinExistence type="inferred from homology"/>
<accession>A0A0N7MVW3</accession>
<accession>A0A0P1M0Z3</accession>
<dbReference type="InterPro" id="IPR032808">
    <property type="entry name" value="DoxX"/>
</dbReference>